<dbReference type="EMBL" id="ADBJ01000018">
    <property type="protein sequence ID" value="EFA82735.1"/>
    <property type="molecule type" value="Genomic_DNA"/>
</dbReference>
<dbReference type="AlphaFoldDB" id="D3B7J2"/>
<dbReference type="Proteomes" id="UP000001396">
    <property type="component" value="Unassembled WGS sequence"/>
</dbReference>
<keyword evidence="1" id="KW-0812">Transmembrane</keyword>
<keyword evidence="1" id="KW-1133">Transmembrane helix</keyword>
<comment type="caution">
    <text evidence="2">The sequence shown here is derived from an EMBL/GenBank/DDBJ whole genome shotgun (WGS) entry which is preliminary data.</text>
</comment>
<gene>
    <name evidence="2" type="ORF">PPL_04430</name>
</gene>
<proteinExistence type="predicted"/>
<dbReference type="RefSeq" id="XP_020434852.1">
    <property type="nucleotide sequence ID" value="XM_020575332.1"/>
</dbReference>
<name>D3B7J2_HETP5</name>
<evidence type="ECO:0000256" key="1">
    <source>
        <dbReference type="SAM" id="Phobius"/>
    </source>
</evidence>
<reference evidence="2 3" key="1">
    <citation type="journal article" date="2011" name="Genome Res.">
        <title>Phylogeny-wide analysis of social amoeba genomes highlights ancient origins for complex intercellular communication.</title>
        <authorList>
            <person name="Heidel A.J."/>
            <person name="Lawal H.M."/>
            <person name="Felder M."/>
            <person name="Schilde C."/>
            <person name="Helps N.R."/>
            <person name="Tunggal B."/>
            <person name="Rivero F."/>
            <person name="John U."/>
            <person name="Schleicher M."/>
            <person name="Eichinger L."/>
            <person name="Platzer M."/>
            <person name="Noegel A.A."/>
            <person name="Schaap P."/>
            <person name="Gloeckner G."/>
        </authorList>
    </citation>
    <scope>NUCLEOTIDE SEQUENCE [LARGE SCALE GENOMIC DNA]</scope>
    <source>
        <strain evidence="3">ATCC 26659 / Pp 5 / PN500</strain>
    </source>
</reference>
<keyword evidence="3" id="KW-1185">Reference proteome</keyword>
<feature type="transmembrane region" description="Helical" evidence="1">
    <location>
        <begin position="77"/>
        <end position="95"/>
    </location>
</feature>
<protein>
    <submittedName>
        <fullName evidence="2">Uncharacterized protein</fullName>
    </submittedName>
</protein>
<sequence length="99" mass="11511">MNTIRSSFQKLFPRLGKVGQRTYEGYINALHNRPVLTKAITTGTLYFVSDTMSQYIENRGKTDWLFDYKRAMRIQRVLFMNLINLGWAAFLSSQSQSAH</sequence>
<dbReference type="GeneID" id="31359917"/>
<keyword evidence="1" id="KW-0472">Membrane</keyword>
<organism evidence="2 3">
    <name type="scientific">Heterostelium pallidum (strain ATCC 26659 / Pp 5 / PN500)</name>
    <name type="common">Cellular slime mold</name>
    <name type="synonym">Polysphondylium pallidum</name>
    <dbReference type="NCBI Taxonomy" id="670386"/>
    <lineage>
        <taxon>Eukaryota</taxon>
        <taxon>Amoebozoa</taxon>
        <taxon>Evosea</taxon>
        <taxon>Eumycetozoa</taxon>
        <taxon>Dictyostelia</taxon>
        <taxon>Acytosteliales</taxon>
        <taxon>Acytosteliaceae</taxon>
        <taxon>Heterostelium</taxon>
    </lineage>
</organism>
<evidence type="ECO:0000313" key="2">
    <source>
        <dbReference type="EMBL" id="EFA82735.1"/>
    </source>
</evidence>
<dbReference type="InParanoid" id="D3B7J2"/>
<accession>D3B7J2</accession>
<evidence type="ECO:0000313" key="3">
    <source>
        <dbReference type="Proteomes" id="UP000001396"/>
    </source>
</evidence>